<dbReference type="OrthoDB" id="108782at2"/>
<dbReference type="EMBL" id="CP033970">
    <property type="protein sequence ID" value="AZG16314.1"/>
    <property type="molecule type" value="Genomic_DNA"/>
</dbReference>
<dbReference type="InterPro" id="IPR021556">
    <property type="entry name" value="DUF2950"/>
</dbReference>
<accession>A0A3G8H770</accession>
<protein>
    <submittedName>
        <fullName evidence="2">DUF2950 domain-containing protein</fullName>
    </submittedName>
</protein>
<sequence length="318" mass="33904">MTANSRLRLARALVTLGLGLALALPALAQKGFDTPEAAMNAFGDAVATSDDAAMTALLGASARRMIPPVGADLRYRFLSAWSQSHSVVRGEDGRARIAVGNDGWTLPIPLVSTNGRWHFDARAGSDEIRLRRIGRNELSTIQTMLAIYDAQHEYALGRHDGGGLVVYARKLVSSPGKQDGLYWPTRPGEPESPLGPAFIDAVTSHRGGSDGYNGYRYKLLTGQGPAAPGGRYTYLVDGKLFGGFAVLAWPARYGDTGIKSFMVSHDGQVYERDLGRDTPARAAAIATFDPGNGWSKVAPELLQPVPAMPAAQPTAATR</sequence>
<proteinExistence type="predicted"/>
<dbReference type="Pfam" id="PF11453">
    <property type="entry name" value="DUF2950"/>
    <property type="match status" value="1"/>
</dbReference>
<reference evidence="3" key="1">
    <citation type="submission" date="2018-11" db="EMBL/GenBank/DDBJ databases">
        <title>FDA dAtabase for Regulatory Grade micrObial Sequences (FDA-ARGOS): Supporting development and validation of Infectious Disease Dx tests.</title>
        <authorList>
            <person name="Goldberg B."/>
            <person name="Campos J."/>
            <person name="Tallon L."/>
            <person name="Sadzewicz L."/>
            <person name="Zhao X."/>
            <person name="Vavikolanu K."/>
            <person name="Mehta A."/>
            <person name="Aluvathingal J."/>
            <person name="Nadendla S."/>
            <person name="Geyer C."/>
            <person name="Nandy P."/>
            <person name="Yan Y."/>
            <person name="Sichtig H."/>
        </authorList>
    </citation>
    <scope>NUCLEOTIDE SEQUENCE [LARGE SCALE GENOMIC DNA]</scope>
    <source>
        <strain evidence="3">FDAARGOS_614</strain>
    </source>
</reference>
<feature type="signal peptide" evidence="1">
    <location>
        <begin position="1"/>
        <end position="28"/>
    </location>
</feature>
<evidence type="ECO:0000256" key="1">
    <source>
        <dbReference type="SAM" id="SignalP"/>
    </source>
</evidence>
<evidence type="ECO:0000313" key="3">
    <source>
        <dbReference type="Proteomes" id="UP000270411"/>
    </source>
</evidence>
<dbReference type="RefSeq" id="WP_124686044.1">
    <property type="nucleotide sequence ID" value="NZ_CP033970.1"/>
</dbReference>
<organism evidence="2 3">
    <name type="scientific">Cupriavidus pauculus</name>
    <dbReference type="NCBI Taxonomy" id="82633"/>
    <lineage>
        <taxon>Bacteria</taxon>
        <taxon>Pseudomonadati</taxon>
        <taxon>Pseudomonadota</taxon>
        <taxon>Betaproteobacteria</taxon>
        <taxon>Burkholderiales</taxon>
        <taxon>Burkholderiaceae</taxon>
        <taxon>Cupriavidus</taxon>
    </lineage>
</organism>
<feature type="chain" id="PRO_5018337220" evidence="1">
    <location>
        <begin position="29"/>
        <end position="318"/>
    </location>
</feature>
<evidence type="ECO:0000313" key="2">
    <source>
        <dbReference type="EMBL" id="AZG16314.1"/>
    </source>
</evidence>
<gene>
    <name evidence="2" type="ORF">EHF44_23260</name>
</gene>
<name>A0A3G8H770_9BURK</name>
<keyword evidence="1" id="KW-0732">Signal</keyword>
<dbReference type="KEGG" id="cpau:EHF44_23260"/>
<dbReference type="Proteomes" id="UP000270411">
    <property type="component" value="Chromosome 2"/>
</dbReference>
<dbReference type="AlphaFoldDB" id="A0A3G8H770"/>